<name>A0A1I7UVA3_9PELO</name>
<evidence type="ECO:0000256" key="2">
    <source>
        <dbReference type="SAM" id="Phobius"/>
    </source>
</evidence>
<feature type="transmembrane region" description="Helical" evidence="2">
    <location>
        <begin position="405"/>
        <end position="425"/>
    </location>
</feature>
<protein>
    <submittedName>
        <fullName evidence="5">Delta-like protein</fullName>
    </submittedName>
</protein>
<dbReference type="PROSITE" id="PS50026">
    <property type="entry name" value="EGF_3"/>
    <property type="match status" value="2"/>
</dbReference>
<reference evidence="5" key="1">
    <citation type="submission" date="2016-11" db="UniProtKB">
        <authorList>
            <consortium name="WormBaseParasite"/>
        </authorList>
    </citation>
    <scope>IDENTIFICATION</scope>
</reference>
<evidence type="ECO:0000313" key="5">
    <source>
        <dbReference type="WBParaSite" id="Csp11.Scaffold630.g19695.t1"/>
    </source>
</evidence>
<evidence type="ECO:0000313" key="4">
    <source>
        <dbReference type="Proteomes" id="UP000095282"/>
    </source>
</evidence>
<dbReference type="Gene3D" id="2.10.25.10">
    <property type="entry name" value="Laminin"/>
    <property type="match status" value="2"/>
</dbReference>
<dbReference type="SMART" id="SM00181">
    <property type="entry name" value="EGF"/>
    <property type="match status" value="5"/>
</dbReference>
<keyword evidence="2" id="KW-0812">Transmembrane</keyword>
<feature type="domain" description="EGF-like" evidence="3">
    <location>
        <begin position="345"/>
        <end position="386"/>
    </location>
</feature>
<dbReference type="eggNOG" id="KOG1217">
    <property type="taxonomic scope" value="Eukaryota"/>
</dbReference>
<dbReference type="STRING" id="1561998.A0A1I7UVA3"/>
<feature type="disulfide bond" evidence="1">
    <location>
        <begin position="376"/>
        <end position="385"/>
    </location>
</feature>
<feature type="disulfide bond" evidence="1">
    <location>
        <begin position="314"/>
        <end position="331"/>
    </location>
</feature>
<dbReference type="SUPFAM" id="SSF57196">
    <property type="entry name" value="EGF/Laminin"/>
    <property type="match status" value="1"/>
</dbReference>
<evidence type="ECO:0000259" key="3">
    <source>
        <dbReference type="PROSITE" id="PS50026"/>
    </source>
</evidence>
<dbReference type="WBParaSite" id="Csp11.Scaffold630.g19695.t1">
    <property type="protein sequence ID" value="Csp11.Scaffold630.g19695.t1"/>
    <property type="gene ID" value="Csp11.Scaffold630.g19695"/>
</dbReference>
<feature type="domain" description="EGF-like" evidence="3">
    <location>
        <begin position="305"/>
        <end position="343"/>
    </location>
</feature>
<keyword evidence="2" id="KW-0472">Membrane</keyword>
<dbReference type="InterPro" id="IPR000742">
    <property type="entry name" value="EGF"/>
</dbReference>
<feature type="disulfide bond" evidence="1">
    <location>
        <begin position="333"/>
        <end position="342"/>
    </location>
</feature>
<keyword evidence="4" id="KW-1185">Reference proteome</keyword>
<dbReference type="InterPro" id="IPR051830">
    <property type="entry name" value="NOTCH_homolog"/>
</dbReference>
<dbReference type="PANTHER" id="PTHR24033">
    <property type="entry name" value="EGF-LIKE DOMAIN-CONTAINING PROTEIN"/>
    <property type="match status" value="1"/>
</dbReference>
<dbReference type="PROSITE" id="PS00022">
    <property type="entry name" value="EGF_1"/>
    <property type="match status" value="2"/>
</dbReference>
<sequence>MKEQLSDKELAEIDITVPYECICQKGYFGSLCDESEADRQCQEVYCLGRGKGNLDLNGKCHCECEKQFFGNRCEQLSACYDTQCDNGGICEDVVDLQKKTVTATCNCPSSLEIIGGTVTGESCENLQIPKTIPKELVPCAEGGNSASFFKKLIAQIDIGFDKDIVELEAIAKDYEDGKTPNGRMVDGWCENGGKCVPEVIRVETSRAYYIHRCECTNPLTDGYYCEYKRHDACSLTREEVIRGARWDEKCTDSQHGSCVDLHGDATCVDIPSDDDLMPLCNDNEKLQGFRCLCEAGYLPPYCKIHTNPCYHNLCQNSATCIEDPKQRTYECQCVNGTRGALCETIDDSCDAFGSKVCEHGTCINDQYFHRGFSCECDEDYEGLDCDVAIGLSRRTYHRITKHYQYTFPLLACLLSLTVILVLVLFSRKQRVKSTLDTTLKDSEAGLSTTVTSTATGTATTTTTTQNS</sequence>
<dbReference type="PANTHER" id="PTHR24033:SF205">
    <property type="entry name" value="SPERM TRANSMEMBRANE PROTEIN 9"/>
    <property type="match status" value="1"/>
</dbReference>
<comment type="caution">
    <text evidence="1">Lacks conserved residue(s) required for the propagation of feature annotation.</text>
</comment>
<feature type="disulfide bond" evidence="1">
    <location>
        <begin position="357"/>
        <end position="374"/>
    </location>
</feature>
<evidence type="ECO:0000256" key="1">
    <source>
        <dbReference type="PROSITE-ProRule" id="PRU00076"/>
    </source>
</evidence>
<keyword evidence="2" id="KW-1133">Transmembrane helix</keyword>
<keyword evidence="1" id="KW-1015">Disulfide bond</keyword>
<organism evidence="4 5">
    <name type="scientific">Caenorhabditis tropicalis</name>
    <dbReference type="NCBI Taxonomy" id="1561998"/>
    <lineage>
        <taxon>Eukaryota</taxon>
        <taxon>Metazoa</taxon>
        <taxon>Ecdysozoa</taxon>
        <taxon>Nematoda</taxon>
        <taxon>Chromadorea</taxon>
        <taxon>Rhabditida</taxon>
        <taxon>Rhabditina</taxon>
        <taxon>Rhabditomorpha</taxon>
        <taxon>Rhabditoidea</taxon>
        <taxon>Rhabditidae</taxon>
        <taxon>Peloderinae</taxon>
        <taxon>Caenorhabditis</taxon>
    </lineage>
</organism>
<accession>A0A1I7UVA3</accession>
<dbReference type="AlphaFoldDB" id="A0A1I7UVA3"/>
<dbReference type="Proteomes" id="UP000095282">
    <property type="component" value="Unplaced"/>
</dbReference>
<proteinExistence type="predicted"/>
<keyword evidence="1" id="KW-0245">EGF-like domain</keyword>